<protein>
    <submittedName>
        <fullName evidence="1">Asparaginase</fullName>
    </submittedName>
</protein>
<dbReference type="InterPro" id="IPR010349">
    <property type="entry name" value="Asparaginase_II"/>
</dbReference>
<accession>A0A850PEN6</accession>
<gene>
    <name evidence="1" type="ORF">HUK82_12225</name>
</gene>
<dbReference type="PANTHER" id="PTHR42110">
    <property type="entry name" value="L-ASPARAGINASE, PUTATIVE (AFU_ORTHOLOGUE AFUA_3G11890)-RELATED"/>
    <property type="match status" value="1"/>
</dbReference>
<feature type="non-terminal residue" evidence="1">
    <location>
        <position position="1"/>
    </location>
</feature>
<dbReference type="RefSeq" id="WP_176614228.1">
    <property type="nucleotide sequence ID" value="NZ_JABXXR010000113.1"/>
</dbReference>
<comment type="caution">
    <text evidence="1">The sequence shown here is derived from an EMBL/GenBank/DDBJ whole genome shotgun (WGS) entry which is preliminary data.</text>
</comment>
<reference evidence="1 2" key="1">
    <citation type="submission" date="2020-06" db="EMBL/GenBank/DDBJ databases">
        <title>Description of novel acetic acid bacteria.</title>
        <authorList>
            <person name="Sombolestani A."/>
        </authorList>
    </citation>
    <scope>NUCLEOTIDE SEQUENCE [LARGE SCALE GENOMIC DNA]</scope>
    <source>
        <strain evidence="1 2">LMG 27010</strain>
    </source>
</reference>
<evidence type="ECO:0000313" key="1">
    <source>
        <dbReference type="EMBL" id="NVN41323.1"/>
    </source>
</evidence>
<dbReference type="Proteomes" id="UP000585665">
    <property type="component" value="Unassembled WGS sequence"/>
</dbReference>
<organism evidence="1 2">
    <name type="scientific">Ameyamaea chiangmaiensis</name>
    <dbReference type="NCBI Taxonomy" id="442969"/>
    <lineage>
        <taxon>Bacteria</taxon>
        <taxon>Pseudomonadati</taxon>
        <taxon>Pseudomonadota</taxon>
        <taxon>Alphaproteobacteria</taxon>
        <taxon>Acetobacterales</taxon>
        <taxon>Acetobacteraceae</taxon>
        <taxon>Ameyamaea</taxon>
    </lineage>
</organism>
<name>A0A850PEN6_9PROT</name>
<dbReference type="AlphaFoldDB" id="A0A850PEN6"/>
<keyword evidence="2" id="KW-1185">Reference proteome</keyword>
<dbReference type="PANTHER" id="PTHR42110:SF1">
    <property type="entry name" value="L-ASPARAGINASE, PUTATIVE (AFU_ORTHOLOGUE AFUA_3G11890)-RELATED"/>
    <property type="match status" value="1"/>
</dbReference>
<dbReference type="EMBL" id="JABXXR010000113">
    <property type="protein sequence ID" value="NVN41323.1"/>
    <property type="molecule type" value="Genomic_DNA"/>
</dbReference>
<sequence length="123" mass="12712">LHADRASACARLRKAVAAAPAMVAGTGRFDTVVMESLGERVFCKMGAEGIMIAALPETGLGIAVKCHDGAIRGAEAAIAALMIRFGGDTVAADPVLHRWLSHAMHNWNGLLIGEVRAAPGLLG</sequence>
<proteinExistence type="predicted"/>
<dbReference type="Pfam" id="PF06089">
    <property type="entry name" value="Asparaginase_II"/>
    <property type="match status" value="1"/>
</dbReference>
<evidence type="ECO:0000313" key="2">
    <source>
        <dbReference type="Proteomes" id="UP000585665"/>
    </source>
</evidence>